<dbReference type="AlphaFoldDB" id="A0A291N053"/>
<accession>A0A291N053</accession>
<gene>
    <name evidence="2" type="ORF">A6768_12505</name>
</gene>
<dbReference type="Gene3D" id="3.10.450.50">
    <property type="match status" value="1"/>
</dbReference>
<dbReference type="GeneID" id="57777649"/>
<dbReference type="RefSeq" id="WP_097383857.1">
    <property type="nucleotide sequence ID" value="NZ_CP023741.1"/>
</dbReference>
<evidence type="ECO:0000259" key="1">
    <source>
        <dbReference type="Pfam" id="PF13577"/>
    </source>
</evidence>
<dbReference type="SUPFAM" id="SSF54427">
    <property type="entry name" value="NTF2-like"/>
    <property type="match status" value="1"/>
</dbReference>
<dbReference type="Proteomes" id="UP000219422">
    <property type="component" value="Chromosome"/>
</dbReference>
<evidence type="ECO:0000313" key="2">
    <source>
        <dbReference type="EMBL" id="ATI80732.1"/>
    </source>
</evidence>
<dbReference type="InterPro" id="IPR037401">
    <property type="entry name" value="SnoaL-like"/>
</dbReference>
<dbReference type="EMBL" id="CP023741">
    <property type="protein sequence ID" value="ATI80732.1"/>
    <property type="molecule type" value="Genomic_DNA"/>
</dbReference>
<dbReference type="InterPro" id="IPR032710">
    <property type="entry name" value="NTF2-like_dom_sf"/>
</dbReference>
<dbReference type="KEGG" id="sya:A6768_12505"/>
<feature type="domain" description="SnoaL-like" evidence="1">
    <location>
        <begin position="20"/>
        <end position="137"/>
    </location>
</feature>
<evidence type="ECO:0000313" key="3">
    <source>
        <dbReference type="Proteomes" id="UP000219422"/>
    </source>
</evidence>
<protein>
    <recommendedName>
        <fullName evidence="1">SnoaL-like domain-containing protein</fullName>
    </recommendedName>
</protein>
<reference evidence="2 3" key="1">
    <citation type="submission" date="2017-10" db="EMBL/GenBank/DDBJ databases">
        <title>Sphingobium yanoikuyae S72.</title>
        <authorList>
            <person name="Sanchez E."/>
            <person name="Bustos P."/>
            <person name="Mendoza P."/>
            <person name="Guo X."/>
            <person name="Mendoza A."/>
        </authorList>
    </citation>
    <scope>NUCLEOTIDE SEQUENCE [LARGE SCALE GENOMIC DNA]</scope>
    <source>
        <strain evidence="2 3">S72</strain>
    </source>
</reference>
<organism evidence="2 3">
    <name type="scientific">Sphingobium yanoikuyae</name>
    <name type="common">Sphingomonas yanoikuyae</name>
    <dbReference type="NCBI Taxonomy" id="13690"/>
    <lineage>
        <taxon>Bacteria</taxon>
        <taxon>Pseudomonadati</taxon>
        <taxon>Pseudomonadota</taxon>
        <taxon>Alphaproteobacteria</taxon>
        <taxon>Sphingomonadales</taxon>
        <taxon>Sphingomonadaceae</taxon>
        <taxon>Sphingobium</taxon>
    </lineage>
</organism>
<dbReference type="Pfam" id="PF13577">
    <property type="entry name" value="SnoaL_4"/>
    <property type="match status" value="1"/>
</dbReference>
<dbReference type="CDD" id="cd00531">
    <property type="entry name" value="NTF2_like"/>
    <property type="match status" value="1"/>
</dbReference>
<proteinExistence type="predicted"/>
<name>A0A291N053_SPHYA</name>
<sequence>MTANDLQWTPDLLAFVKEQKDRADIQACMLRYTRGVDRHDRELMLSAYWPDAFDEHGVAEGYAADFVDWAISWHGEFQTKHHHAITNHNVELDGDSAHGETYYIFWGENRDGPPQLSFGRYVDRYEKRDGEWRIAHRVCVNELTATLNAAAIPDEWKALIVKTGPNQRDTRDISYVRPLVKDRPAL</sequence>